<reference evidence="4 5" key="1">
    <citation type="journal article" date="2013" name="Front. Plant Sci.">
        <title>The Reference Genome of the Halophytic Plant Eutrema salsugineum.</title>
        <authorList>
            <person name="Yang R."/>
            <person name="Jarvis D.E."/>
            <person name="Chen H."/>
            <person name="Beilstein M.A."/>
            <person name="Grimwood J."/>
            <person name="Jenkins J."/>
            <person name="Shu S."/>
            <person name="Prochnik S."/>
            <person name="Xin M."/>
            <person name="Ma C."/>
            <person name="Schmutz J."/>
            <person name="Wing R.A."/>
            <person name="Mitchell-Olds T."/>
            <person name="Schumaker K.S."/>
            <person name="Wang X."/>
        </authorList>
    </citation>
    <scope>NUCLEOTIDE SEQUENCE [LARGE SCALE GENOMIC DNA]</scope>
</reference>
<dbReference type="PANTHER" id="PTHR31286">
    <property type="entry name" value="GLYCINE-RICH CELL WALL STRUCTURAL PROTEIN 1.8-LIKE"/>
    <property type="match status" value="1"/>
</dbReference>
<dbReference type="Proteomes" id="UP000030689">
    <property type="component" value="Unassembled WGS sequence"/>
</dbReference>
<dbReference type="AlphaFoldDB" id="V4LNK9"/>
<dbReference type="OMA" id="IANPAIC"/>
<organism evidence="4 5">
    <name type="scientific">Eutrema salsugineum</name>
    <name type="common">Saltwater cress</name>
    <name type="synonym">Sisymbrium salsugineum</name>
    <dbReference type="NCBI Taxonomy" id="72664"/>
    <lineage>
        <taxon>Eukaryota</taxon>
        <taxon>Viridiplantae</taxon>
        <taxon>Streptophyta</taxon>
        <taxon>Embryophyta</taxon>
        <taxon>Tracheophyta</taxon>
        <taxon>Spermatophyta</taxon>
        <taxon>Magnoliopsida</taxon>
        <taxon>eudicotyledons</taxon>
        <taxon>Gunneridae</taxon>
        <taxon>Pentapetalae</taxon>
        <taxon>rosids</taxon>
        <taxon>malvids</taxon>
        <taxon>Brassicales</taxon>
        <taxon>Brassicaceae</taxon>
        <taxon>Eutremeae</taxon>
        <taxon>Eutrema</taxon>
    </lineage>
</organism>
<gene>
    <name evidence="4" type="ORF">EUTSA_v10017646mg</name>
</gene>
<dbReference type="InterPro" id="IPR025558">
    <property type="entry name" value="DUF4283"/>
</dbReference>
<dbReference type="InterPro" id="IPR025836">
    <property type="entry name" value="Zn_knuckle_CX2CX4HX4C"/>
</dbReference>
<dbReference type="EMBL" id="KI517385">
    <property type="protein sequence ID" value="ESQ52135.1"/>
    <property type="molecule type" value="Genomic_DNA"/>
</dbReference>
<feature type="region of interest" description="Disordered" evidence="1">
    <location>
        <begin position="282"/>
        <end position="325"/>
    </location>
</feature>
<proteinExistence type="predicted"/>
<dbReference type="eggNOG" id="KOG1075">
    <property type="taxonomic scope" value="Eukaryota"/>
</dbReference>
<dbReference type="Pfam" id="PF14392">
    <property type="entry name" value="zf-CCHC_4"/>
    <property type="match status" value="1"/>
</dbReference>
<dbReference type="KEGG" id="eus:EUTSA_v10017646mg"/>
<sequence length="325" mass="37611">MTLCDEEPLVLPDEPRFKVFEESAISLLGRLLNPDCQPMDKMIMDMPRIWRVYDKVRGIALSRDKFQFIFQREEDLLTVLKDRPWSYNHWTMLLEWWTPSPPRDFLTMVDVWIQISKIPVNYYKLETMDFLADKVGKVIEIAYDPKASQKEAFIRAHVRLDIANPAICEKVLTLPTGEQVLIEYAYEKLRKRCFHCQRLTHERPAFAIQYISHSNDTERNARILRVQQALESDLDTTSVKMPKLTTDLQKDKGHVFGFEDHHRAAKKRNLFMDRSVVSETVFNDQEGSSSSSPLGPTVFRMGSSSETLPSGTRIDGKKPGVIDPC</sequence>
<evidence type="ECO:0000313" key="5">
    <source>
        <dbReference type="Proteomes" id="UP000030689"/>
    </source>
</evidence>
<dbReference type="PANTHER" id="PTHR31286:SF178">
    <property type="entry name" value="DUF4283 DOMAIN-CONTAINING PROTEIN"/>
    <property type="match status" value="1"/>
</dbReference>
<feature type="domain" description="Zinc knuckle CX2CX4HX4C" evidence="3">
    <location>
        <begin position="161"/>
        <end position="205"/>
    </location>
</feature>
<evidence type="ECO:0000259" key="3">
    <source>
        <dbReference type="Pfam" id="PF14392"/>
    </source>
</evidence>
<evidence type="ECO:0000313" key="4">
    <source>
        <dbReference type="EMBL" id="ESQ52135.1"/>
    </source>
</evidence>
<accession>V4LNK9</accession>
<dbReference type="Gramene" id="ESQ52135">
    <property type="protein sequence ID" value="ESQ52135"/>
    <property type="gene ID" value="EUTSA_v10017646mg"/>
</dbReference>
<keyword evidence="5" id="KW-1185">Reference proteome</keyword>
<protein>
    <recommendedName>
        <fullName evidence="6">DUF4283 domain-containing protein</fullName>
    </recommendedName>
</protein>
<evidence type="ECO:0008006" key="6">
    <source>
        <dbReference type="Google" id="ProtNLM"/>
    </source>
</evidence>
<feature type="compositionally biased region" description="Polar residues" evidence="1">
    <location>
        <begin position="282"/>
        <end position="294"/>
    </location>
</feature>
<feature type="compositionally biased region" description="Basic and acidic residues" evidence="1">
    <location>
        <begin position="314"/>
        <end position="325"/>
    </location>
</feature>
<evidence type="ECO:0000259" key="2">
    <source>
        <dbReference type="Pfam" id="PF14111"/>
    </source>
</evidence>
<dbReference type="InterPro" id="IPR040256">
    <property type="entry name" value="At4g02000-like"/>
</dbReference>
<feature type="domain" description="DUF4283" evidence="2">
    <location>
        <begin position="26"/>
        <end position="100"/>
    </location>
</feature>
<evidence type="ECO:0000256" key="1">
    <source>
        <dbReference type="SAM" id="MobiDB-lite"/>
    </source>
</evidence>
<name>V4LNK9_EUTSA</name>
<dbReference type="Pfam" id="PF14111">
    <property type="entry name" value="DUF4283"/>
    <property type="match status" value="1"/>
</dbReference>